<evidence type="ECO:0000313" key="3">
    <source>
        <dbReference type="Proteomes" id="UP000217790"/>
    </source>
</evidence>
<dbReference type="OrthoDB" id="2920902at2759"/>
<keyword evidence="3" id="KW-1185">Reference proteome</keyword>
<gene>
    <name evidence="2" type="ORF">ARMGADRAFT_556336</name>
</gene>
<sequence>MDSDTRRKSQMALDQFRSFFRQDHNPSVPDPPPLLNSDGTLTHGSELSIASYGTETVNAVRSEAFLPFVSTTDEDNKNDPNQLVYDLYTHEILSADEEVMPCTETCFNFHLIGNVHITTVPACHPVISGNNISTDIRHKYPTPM</sequence>
<feature type="region of interest" description="Disordered" evidence="1">
    <location>
        <begin position="20"/>
        <end position="40"/>
    </location>
</feature>
<dbReference type="AlphaFoldDB" id="A0A2H3CR16"/>
<dbReference type="Proteomes" id="UP000217790">
    <property type="component" value="Unassembled WGS sequence"/>
</dbReference>
<protein>
    <submittedName>
        <fullName evidence="2">Uncharacterized protein</fullName>
    </submittedName>
</protein>
<proteinExistence type="predicted"/>
<dbReference type="InParanoid" id="A0A2H3CR16"/>
<name>A0A2H3CR16_ARMGA</name>
<evidence type="ECO:0000313" key="2">
    <source>
        <dbReference type="EMBL" id="PBK85491.1"/>
    </source>
</evidence>
<dbReference type="EMBL" id="KZ293690">
    <property type="protein sequence ID" value="PBK85491.1"/>
    <property type="molecule type" value="Genomic_DNA"/>
</dbReference>
<accession>A0A2H3CR16</accession>
<evidence type="ECO:0000256" key="1">
    <source>
        <dbReference type="SAM" id="MobiDB-lite"/>
    </source>
</evidence>
<organism evidence="2 3">
    <name type="scientific">Armillaria gallica</name>
    <name type="common">Bulbous honey fungus</name>
    <name type="synonym">Armillaria bulbosa</name>
    <dbReference type="NCBI Taxonomy" id="47427"/>
    <lineage>
        <taxon>Eukaryota</taxon>
        <taxon>Fungi</taxon>
        <taxon>Dikarya</taxon>
        <taxon>Basidiomycota</taxon>
        <taxon>Agaricomycotina</taxon>
        <taxon>Agaricomycetes</taxon>
        <taxon>Agaricomycetidae</taxon>
        <taxon>Agaricales</taxon>
        <taxon>Marasmiineae</taxon>
        <taxon>Physalacriaceae</taxon>
        <taxon>Armillaria</taxon>
    </lineage>
</organism>
<reference evidence="3" key="1">
    <citation type="journal article" date="2017" name="Nat. Ecol. Evol.">
        <title>Genome expansion and lineage-specific genetic innovations in the forest pathogenic fungi Armillaria.</title>
        <authorList>
            <person name="Sipos G."/>
            <person name="Prasanna A.N."/>
            <person name="Walter M.C."/>
            <person name="O'Connor E."/>
            <person name="Balint B."/>
            <person name="Krizsan K."/>
            <person name="Kiss B."/>
            <person name="Hess J."/>
            <person name="Varga T."/>
            <person name="Slot J."/>
            <person name="Riley R."/>
            <person name="Boka B."/>
            <person name="Rigling D."/>
            <person name="Barry K."/>
            <person name="Lee J."/>
            <person name="Mihaltcheva S."/>
            <person name="LaButti K."/>
            <person name="Lipzen A."/>
            <person name="Waldron R."/>
            <person name="Moloney N.M."/>
            <person name="Sperisen C."/>
            <person name="Kredics L."/>
            <person name="Vagvoelgyi C."/>
            <person name="Patrignani A."/>
            <person name="Fitzpatrick D."/>
            <person name="Nagy I."/>
            <person name="Doyle S."/>
            <person name="Anderson J.B."/>
            <person name="Grigoriev I.V."/>
            <person name="Gueldener U."/>
            <person name="Muensterkoetter M."/>
            <person name="Nagy L.G."/>
        </authorList>
    </citation>
    <scope>NUCLEOTIDE SEQUENCE [LARGE SCALE GENOMIC DNA]</scope>
    <source>
        <strain evidence="3">Ar21-2</strain>
    </source>
</reference>